<dbReference type="InterPro" id="IPR009057">
    <property type="entry name" value="Homeodomain-like_sf"/>
</dbReference>
<dbReference type="EMBL" id="CP074405">
    <property type="protein sequence ID" value="QVI63934.1"/>
    <property type="molecule type" value="Genomic_DNA"/>
</dbReference>
<evidence type="ECO:0000259" key="5">
    <source>
        <dbReference type="PROSITE" id="PS50977"/>
    </source>
</evidence>
<dbReference type="PANTHER" id="PTHR47506">
    <property type="entry name" value="TRANSCRIPTIONAL REGULATORY PROTEIN"/>
    <property type="match status" value="1"/>
</dbReference>
<gene>
    <name evidence="6" type="ORF">KG103_09010</name>
</gene>
<dbReference type="InterPro" id="IPR001647">
    <property type="entry name" value="HTH_TetR"/>
</dbReference>
<keyword evidence="7" id="KW-1185">Reference proteome</keyword>
<dbReference type="Pfam" id="PF00440">
    <property type="entry name" value="TetR_N"/>
    <property type="match status" value="1"/>
</dbReference>
<keyword evidence="3" id="KW-0804">Transcription</keyword>
<dbReference type="PROSITE" id="PS50977">
    <property type="entry name" value="HTH_TETR_2"/>
    <property type="match status" value="1"/>
</dbReference>
<evidence type="ECO:0000256" key="1">
    <source>
        <dbReference type="ARBA" id="ARBA00023015"/>
    </source>
</evidence>
<accession>A0ABX8D919</accession>
<feature type="DNA-binding region" description="H-T-H motif" evidence="4">
    <location>
        <begin position="12"/>
        <end position="31"/>
    </location>
</feature>
<dbReference type="Proteomes" id="UP000677804">
    <property type="component" value="Chromosome"/>
</dbReference>
<evidence type="ECO:0000313" key="7">
    <source>
        <dbReference type="Proteomes" id="UP000677804"/>
    </source>
</evidence>
<organism evidence="6 7">
    <name type="scientific">Cellulomonas wangleii</name>
    <dbReference type="NCBI Taxonomy" id="2816956"/>
    <lineage>
        <taxon>Bacteria</taxon>
        <taxon>Bacillati</taxon>
        <taxon>Actinomycetota</taxon>
        <taxon>Actinomycetes</taxon>
        <taxon>Micrococcales</taxon>
        <taxon>Cellulomonadaceae</taxon>
        <taxon>Cellulomonas</taxon>
    </lineage>
</organism>
<name>A0ABX8D919_9CELL</name>
<dbReference type="SUPFAM" id="SSF46689">
    <property type="entry name" value="Homeodomain-like"/>
    <property type="match status" value="1"/>
</dbReference>
<dbReference type="PANTHER" id="PTHR47506:SF3">
    <property type="entry name" value="HTH-TYPE TRANSCRIPTIONAL REGULATOR LMRA"/>
    <property type="match status" value="1"/>
</dbReference>
<reference evidence="6 7" key="1">
    <citation type="submission" date="2021-05" db="EMBL/GenBank/DDBJ databases">
        <title>Novel species in genus Cellulomonas.</title>
        <authorList>
            <person name="Zhang G."/>
        </authorList>
    </citation>
    <scope>NUCLEOTIDE SEQUENCE [LARGE SCALE GENOMIC DNA]</scope>
    <source>
        <strain evidence="7">zg-ZUI222</strain>
    </source>
</reference>
<dbReference type="InterPro" id="IPR036271">
    <property type="entry name" value="Tet_transcr_reg_TetR-rel_C_sf"/>
</dbReference>
<keyword evidence="1" id="KW-0805">Transcription regulation</keyword>
<evidence type="ECO:0000256" key="4">
    <source>
        <dbReference type="PROSITE-ProRule" id="PRU00335"/>
    </source>
</evidence>
<evidence type="ECO:0000313" key="6">
    <source>
        <dbReference type="EMBL" id="QVI63934.1"/>
    </source>
</evidence>
<sequence length="172" mass="18576">MLFYDRGARDVSIEDVVVLAGTTRMTLYRHFPSKDDLVLAHLRRRAEHERTVLADVVRDAARDRRNPLLLLAARVRDDVTAPGFRGCPFLNAAAEYRDPEHPVRRLVAAHRAWFRTSLVGLVADTGAHDPEGIADRIVLLRDGAMAGGALGGASSPAGALPPAVAAVLGVRS</sequence>
<dbReference type="Gene3D" id="1.10.357.10">
    <property type="entry name" value="Tetracycline Repressor, domain 2"/>
    <property type="match status" value="1"/>
</dbReference>
<evidence type="ECO:0000256" key="3">
    <source>
        <dbReference type="ARBA" id="ARBA00023163"/>
    </source>
</evidence>
<keyword evidence="2 4" id="KW-0238">DNA-binding</keyword>
<proteinExistence type="predicted"/>
<dbReference type="SUPFAM" id="SSF48498">
    <property type="entry name" value="Tetracyclin repressor-like, C-terminal domain"/>
    <property type="match status" value="1"/>
</dbReference>
<protein>
    <submittedName>
        <fullName evidence="6">Helix-turn-helix transcriptional regulator</fullName>
    </submittedName>
</protein>
<evidence type="ECO:0000256" key="2">
    <source>
        <dbReference type="ARBA" id="ARBA00023125"/>
    </source>
</evidence>
<feature type="domain" description="HTH tetR-type" evidence="5">
    <location>
        <begin position="1"/>
        <end position="49"/>
    </location>
</feature>